<dbReference type="Gene3D" id="3.10.28.10">
    <property type="entry name" value="Homing endonucleases"/>
    <property type="match status" value="1"/>
</dbReference>
<evidence type="ECO:0000313" key="1">
    <source>
        <dbReference type="EMBL" id="GGR39096.1"/>
    </source>
</evidence>
<accession>A0A918FI93</accession>
<keyword evidence="2" id="KW-1185">Reference proteome</keyword>
<dbReference type="SUPFAM" id="SSF55608">
    <property type="entry name" value="Homing endonucleases"/>
    <property type="match status" value="1"/>
</dbReference>
<sequence>MADCEPIAPQFMDLTVPDYAYMFGFLQADGHLQQGVGQKGKLTVEINVRDIDLLRRFQKLTPYNSSITERTRSTNFADVHNSATWCLCSLEARTKLNELGLPYGPKSKTISPPHGEFSRRDYLRGVIDADGSVGHTGKGFPFVSFTTASTAVGAYLCFYAGKVTGTERTLKRNVRDGIYNILYSNESAQKLAADLYYDGCLSLERKKTAADSLSSWIRPAGMRIAPERRRWTAHEDRVLLRLNNDAAAAKELGRTEKSCYIRLWRLRTGQAPMPAER</sequence>
<organism evidence="1 2">
    <name type="scientific">Streptomyces aurantiogriseus</name>
    <dbReference type="NCBI Taxonomy" id="66870"/>
    <lineage>
        <taxon>Bacteria</taxon>
        <taxon>Bacillati</taxon>
        <taxon>Actinomycetota</taxon>
        <taxon>Actinomycetes</taxon>
        <taxon>Kitasatosporales</taxon>
        <taxon>Streptomycetaceae</taxon>
        <taxon>Streptomyces</taxon>
    </lineage>
</organism>
<dbReference type="GO" id="GO:0004519">
    <property type="term" value="F:endonuclease activity"/>
    <property type="evidence" value="ECO:0007669"/>
    <property type="project" value="InterPro"/>
</dbReference>
<dbReference type="InterPro" id="IPR027434">
    <property type="entry name" value="Homing_endonucl"/>
</dbReference>
<dbReference type="RefSeq" id="WP_189941377.1">
    <property type="nucleotide sequence ID" value="NZ_BMSX01000017.1"/>
</dbReference>
<evidence type="ECO:0008006" key="3">
    <source>
        <dbReference type="Google" id="ProtNLM"/>
    </source>
</evidence>
<gene>
    <name evidence="1" type="ORF">GCM10010251_64710</name>
</gene>
<dbReference type="EMBL" id="BMSX01000017">
    <property type="protein sequence ID" value="GGR39096.1"/>
    <property type="molecule type" value="Genomic_DNA"/>
</dbReference>
<reference evidence="1" key="1">
    <citation type="journal article" date="2014" name="Int. J. Syst. Evol. Microbiol.">
        <title>Complete genome sequence of Corynebacterium casei LMG S-19264T (=DSM 44701T), isolated from a smear-ripened cheese.</title>
        <authorList>
            <consortium name="US DOE Joint Genome Institute (JGI-PGF)"/>
            <person name="Walter F."/>
            <person name="Albersmeier A."/>
            <person name="Kalinowski J."/>
            <person name="Ruckert C."/>
        </authorList>
    </citation>
    <scope>NUCLEOTIDE SEQUENCE</scope>
    <source>
        <strain evidence="1">JCM 4346</strain>
    </source>
</reference>
<dbReference type="AlphaFoldDB" id="A0A918FI93"/>
<comment type="caution">
    <text evidence="1">The sequence shown here is derived from an EMBL/GenBank/DDBJ whole genome shotgun (WGS) entry which is preliminary data.</text>
</comment>
<reference evidence="1" key="2">
    <citation type="submission" date="2020-09" db="EMBL/GenBank/DDBJ databases">
        <authorList>
            <person name="Sun Q."/>
            <person name="Ohkuma M."/>
        </authorList>
    </citation>
    <scope>NUCLEOTIDE SEQUENCE</scope>
    <source>
        <strain evidence="1">JCM 4346</strain>
    </source>
</reference>
<name>A0A918FI93_9ACTN</name>
<dbReference type="Proteomes" id="UP000658320">
    <property type="component" value="Unassembled WGS sequence"/>
</dbReference>
<proteinExistence type="predicted"/>
<evidence type="ECO:0000313" key="2">
    <source>
        <dbReference type="Proteomes" id="UP000658320"/>
    </source>
</evidence>
<protein>
    <recommendedName>
        <fullName evidence="3">Homing endonuclease LAGLIDADG domain-containing protein</fullName>
    </recommendedName>
</protein>